<protein>
    <submittedName>
        <fullName evidence="2">Uncharacterized protein</fullName>
    </submittedName>
</protein>
<dbReference type="Proteomes" id="UP000176700">
    <property type="component" value="Unassembled WGS sequence"/>
</dbReference>
<evidence type="ECO:0000256" key="1">
    <source>
        <dbReference type="SAM" id="Phobius"/>
    </source>
</evidence>
<evidence type="ECO:0000313" key="3">
    <source>
        <dbReference type="Proteomes" id="UP000176700"/>
    </source>
</evidence>
<name>A0A1G2FWM6_9BACT</name>
<gene>
    <name evidence="2" type="ORF">A2W41_03810</name>
</gene>
<keyword evidence="1" id="KW-1133">Transmembrane helix</keyword>
<dbReference type="AlphaFoldDB" id="A0A1G2FWM6"/>
<feature type="transmembrane region" description="Helical" evidence="1">
    <location>
        <begin position="21"/>
        <end position="39"/>
    </location>
</feature>
<keyword evidence="1" id="KW-0812">Transmembrane</keyword>
<keyword evidence="1" id="KW-0472">Membrane</keyword>
<reference evidence="2 3" key="1">
    <citation type="journal article" date="2016" name="Nat. Commun.">
        <title>Thousands of microbial genomes shed light on interconnected biogeochemical processes in an aquifer system.</title>
        <authorList>
            <person name="Anantharaman K."/>
            <person name="Brown C.T."/>
            <person name="Hug L.A."/>
            <person name="Sharon I."/>
            <person name="Castelle C.J."/>
            <person name="Probst A.J."/>
            <person name="Thomas B.C."/>
            <person name="Singh A."/>
            <person name="Wilkins M.J."/>
            <person name="Karaoz U."/>
            <person name="Brodie E.L."/>
            <person name="Williams K.H."/>
            <person name="Hubbard S.S."/>
            <person name="Banfield J.F."/>
        </authorList>
    </citation>
    <scope>NUCLEOTIDE SEQUENCE [LARGE SCALE GENOMIC DNA]</scope>
</reference>
<dbReference type="EMBL" id="MHNI01000018">
    <property type="protein sequence ID" value="OGZ42479.1"/>
    <property type="molecule type" value="Genomic_DNA"/>
</dbReference>
<sequence length="83" mass="9598">MTFFERLEKLQNAPLVKRRSVLIISVVVIMSIVIGIWAAQLKYTLNTQNNKSNPNIATDKPLTIIWASMREMFLRFKKGLSNF</sequence>
<accession>A0A1G2FWM6</accession>
<comment type="caution">
    <text evidence="2">The sequence shown here is derived from an EMBL/GenBank/DDBJ whole genome shotgun (WGS) entry which is preliminary data.</text>
</comment>
<evidence type="ECO:0000313" key="2">
    <source>
        <dbReference type="EMBL" id="OGZ42479.1"/>
    </source>
</evidence>
<organism evidence="2 3">
    <name type="scientific">Candidatus Ryanbacteria bacterium RIFCSPHIGHO2_01_45_13</name>
    <dbReference type="NCBI Taxonomy" id="1802112"/>
    <lineage>
        <taxon>Bacteria</taxon>
        <taxon>Candidatus Ryaniibacteriota</taxon>
    </lineage>
</organism>
<proteinExistence type="predicted"/>